<dbReference type="AlphaFoldDB" id="A0AAD6UD11"/>
<dbReference type="EMBL" id="JARJCN010000014">
    <property type="protein sequence ID" value="KAJ7094504.1"/>
    <property type="molecule type" value="Genomic_DNA"/>
</dbReference>
<evidence type="ECO:0008006" key="4">
    <source>
        <dbReference type="Google" id="ProtNLM"/>
    </source>
</evidence>
<gene>
    <name evidence="2" type="ORF">B0H15DRAFT_125628</name>
</gene>
<comment type="caution">
    <text evidence="2">The sequence shown here is derived from an EMBL/GenBank/DDBJ whole genome shotgun (WGS) entry which is preliminary data.</text>
</comment>
<dbReference type="Proteomes" id="UP001222325">
    <property type="component" value="Unassembled WGS sequence"/>
</dbReference>
<feature type="region of interest" description="Disordered" evidence="1">
    <location>
        <begin position="299"/>
        <end position="346"/>
    </location>
</feature>
<name>A0AAD6UD11_9AGAR</name>
<evidence type="ECO:0000256" key="1">
    <source>
        <dbReference type="SAM" id="MobiDB-lite"/>
    </source>
</evidence>
<organism evidence="2 3">
    <name type="scientific">Mycena belliarum</name>
    <dbReference type="NCBI Taxonomy" id="1033014"/>
    <lineage>
        <taxon>Eukaryota</taxon>
        <taxon>Fungi</taxon>
        <taxon>Dikarya</taxon>
        <taxon>Basidiomycota</taxon>
        <taxon>Agaricomycotina</taxon>
        <taxon>Agaricomycetes</taxon>
        <taxon>Agaricomycetidae</taxon>
        <taxon>Agaricales</taxon>
        <taxon>Marasmiineae</taxon>
        <taxon>Mycenaceae</taxon>
        <taxon>Mycena</taxon>
    </lineage>
</organism>
<sequence length="346" mass="38793">MANALWVCIEGLPDERYLARKWEKIPKHEELAFKAIPPDLTSMILSTPLFSNAADGRREEVNLDYAQAWGLNDEDNLELVFAQAKCAATSNRFCLRMIFNAEQATSDVRSKRYRVYNNLMNDAVFHAAHLASIEGLYVPRHYGMWIMDTGKWAGKVLFSLNQWCGVSWRELSFTKFNTEANKVLIGRSFEALHDLGIDHGGLRNREDLRHALIDVDAPGLSQADLLNGRARCYIVDFSDAHANHLCTRKLPILPHHTFLWNTPVGCAEISGALFLFGFVQCPNAETSASEALEWHTEYSKSHPNMKNSDILMAQRENDDEKTVSTSNSDDGVPTAGTDSSRRSGAA</sequence>
<evidence type="ECO:0000313" key="3">
    <source>
        <dbReference type="Proteomes" id="UP001222325"/>
    </source>
</evidence>
<evidence type="ECO:0000313" key="2">
    <source>
        <dbReference type="EMBL" id="KAJ7094504.1"/>
    </source>
</evidence>
<keyword evidence="3" id="KW-1185">Reference proteome</keyword>
<accession>A0AAD6UD11</accession>
<proteinExistence type="predicted"/>
<reference evidence="2" key="1">
    <citation type="submission" date="2023-03" db="EMBL/GenBank/DDBJ databases">
        <title>Massive genome expansion in bonnet fungi (Mycena s.s.) driven by repeated elements and novel gene families across ecological guilds.</title>
        <authorList>
            <consortium name="Lawrence Berkeley National Laboratory"/>
            <person name="Harder C.B."/>
            <person name="Miyauchi S."/>
            <person name="Viragh M."/>
            <person name="Kuo A."/>
            <person name="Thoen E."/>
            <person name="Andreopoulos B."/>
            <person name="Lu D."/>
            <person name="Skrede I."/>
            <person name="Drula E."/>
            <person name="Henrissat B."/>
            <person name="Morin E."/>
            <person name="Kohler A."/>
            <person name="Barry K."/>
            <person name="LaButti K."/>
            <person name="Morin E."/>
            <person name="Salamov A."/>
            <person name="Lipzen A."/>
            <person name="Mereny Z."/>
            <person name="Hegedus B."/>
            <person name="Baldrian P."/>
            <person name="Stursova M."/>
            <person name="Weitz H."/>
            <person name="Taylor A."/>
            <person name="Grigoriev I.V."/>
            <person name="Nagy L.G."/>
            <person name="Martin F."/>
            <person name="Kauserud H."/>
        </authorList>
    </citation>
    <scope>NUCLEOTIDE SEQUENCE</scope>
    <source>
        <strain evidence="2">CBHHK173m</strain>
    </source>
</reference>
<protein>
    <recommendedName>
        <fullName evidence="4">Protein kinase domain-containing protein</fullName>
    </recommendedName>
</protein>